<dbReference type="InterPro" id="IPR013525">
    <property type="entry name" value="ABC2_TM"/>
</dbReference>
<comment type="subcellular location">
    <subcellularLocation>
        <location evidence="1">Cell membrane</location>
        <topology evidence="1">Multi-pass membrane protein</topology>
    </subcellularLocation>
</comment>
<dbReference type="Pfam" id="PF12698">
    <property type="entry name" value="ABC2_membrane_3"/>
    <property type="match status" value="1"/>
</dbReference>
<dbReference type="PANTHER" id="PTHR30294">
    <property type="entry name" value="MEMBRANE COMPONENT OF ABC TRANSPORTER YHHJ-RELATED"/>
    <property type="match status" value="1"/>
</dbReference>
<dbReference type="Gene3D" id="3.40.1710.10">
    <property type="entry name" value="abc type-2 transporter like domain"/>
    <property type="match status" value="1"/>
</dbReference>
<evidence type="ECO:0000313" key="8">
    <source>
        <dbReference type="EMBL" id="CEN36066.1"/>
    </source>
</evidence>
<evidence type="ECO:0000256" key="6">
    <source>
        <dbReference type="SAM" id="Phobius"/>
    </source>
</evidence>
<sequence>MKSNFLSVFKYELKGLLLSPKRLFYVLVFPLMLFGFLSALFHQGVPRDLPMALLDEDQSQLSAQLIRALDATPSMKMSVNVTDEHQAQKLIQQQKVYGFCAYSERISEQNFARKGARSHLLY</sequence>
<keyword evidence="4 6" id="KW-1133">Transmembrane helix</keyword>
<feature type="transmembrane region" description="Helical" evidence="6">
    <location>
        <begin position="23"/>
        <end position="41"/>
    </location>
</feature>
<evidence type="ECO:0000256" key="2">
    <source>
        <dbReference type="ARBA" id="ARBA00022475"/>
    </source>
</evidence>
<proteinExistence type="predicted"/>
<dbReference type="EMBL" id="CDOE01000061">
    <property type="protein sequence ID" value="CEN36066.1"/>
    <property type="molecule type" value="Genomic_DNA"/>
</dbReference>
<evidence type="ECO:0000256" key="1">
    <source>
        <dbReference type="ARBA" id="ARBA00004651"/>
    </source>
</evidence>
<dbReference type="AlphaFoldDB" id="A0A0B7H8V6"/>
<reference evidence="8 9" key="1">
    <citation type="submission" date="2015-01" db="EMBL/GenBank/DDBJ databases">
        <authorList>
            <person name="Xiang T."/>
            <person name="Song Y."/>
            <person name="Huang L."/>
            <person name="Wang B."/>
            <person name="Wu P."/>
        </authorList>
    </citation>
    <scope>NUCLEOTIDE SEQUENCE [LARGE SCALE GENOMIC DNA]</scope>
    <source>
        <strain evidence="8 9">Cc12</strain>
    </source>
</reference>
<dbReference type="InterPro" id="IPR051449">
    <property type="entry name" value="ABC-2_transporter_component"/>
</dbReference>
<feature type="domain" description="ABC-2 type transporter transmembrane" evidence="7">
    <location>
        <begin position="23"/>
        <end position="99"/>
    </location>
</feature>
<dbReference type="GO" id="GO:0140359">
    <property type="term" value="F:ABC-type transporter activity"/>
    <property type="evidence" value="ECO:0007669"/>
    <property type="project" value="InterPro"/>
</dbReference>
<protein>
    <recommendedName>
        <fullName evidence="7">ABC-2 type transporter transmembrane domain-containing protein</fullName>
    </recommendedName>
</protein>
<evidence type="ECO:0000256" key="4">
    <source>
        <dbReference type="ARBA" id="ARBA00022989"/>
    </source>
</evidence>
<keyword evidence="3 6" id="KW-0812">Transmembrane</keyword>
<dbReference type="Proteomes" id="UP000044026">
    <property type="component" value="Unassembled WGS sequence"/>
</dbReference>
<evidence type="ECO:0000313" key="9">
    <source>
        <dbReference type="Proteomes" id="UP000044026"/>
    </source>
</evidence>
<evidence type="ECO:0000256" key="3">
    <source>
        <dbReference type="ARBA" id="ARBA00022692"/>
    </source>
</evidence>
<dbReference type="PANTHER" id="PTHR30294:SF29">
    <property type="entry name" value="MULTIDRUG ABC TRANSPORTER PERMEASE YBHS-RELATED"/>
    <property type="match status" value="1"/>
</dbReference>
<accession>A0A0B7H8V6</accession>
<evidence type="ECO:0000256" key="5">
    <source>
        <dbReference type="ARBA" id="ARBA00023136"/>
    </source>
</evidence>
<dbReference type="GO" id="GO:0005886">
    <property type="term" value="C:plasma membrane"/>
    <property type="evidence" value="ECO:0007669"/>
    <property type="project" value="UniProtKB-SubCell"/>
</dbReference>
<evidence type="ECO:0000259" key="7">
    <source>
        <dbReference type="Pfam" id="PF12698"/>
    </source>
</evidence>
<keyword evidence="5 6" id="KW-0472">Membrane</keyword>
<name>A0A0B7H8V6_9FLAO</name>
<organism evidence="8 9">
    <name type="scientific">Capnocytophaga canimorsus</name>
    <dbReference type="NCBI Taxonomy" id="28188"/>
    <lineage>
        <taxon>Bacteria</taxon>
        <taxon>Pseudomonadati</taxon>
        <taxon>Bacteroidota</taxon>
        <taxon>Flavobacteriia</taxon>
        <taxon>Flavobacteriales</taxon>
        <taxon>Flavobacteriaceae</taxon>
        <taxon>Capnocytophaga</taxon>
    </lineage>
</organism>
<gene>
    <name evidence="8" type="ORF">CCAN12_640033</name>
</gene>
<keyword evidence="2" id="KW-1003">Cell membrane</keyword>